<dbReference type="InterPro" id="IPR000073">
    <property type="entry name" value="AB_hydrolase_1"/>
</dbReference>
<dbReference type="PANTHER" id="PTHR36837:SF2">
    <property type="entry name" value="POLY(3-HYDROXYALKANOATE) POLYMERASE SUBUNIT PHAC"/>
    <property type="match status" value="1"/>
</dbReference>
<dbReference type="EMBL" id="FNDK01000008">
    <property type="protein sequence ID" value="SDH60888.1"/>
    <property type="molecule type" value="Genomic_DNA"/>
</dbReference>
<gene>
    <name evidence="2" type="ORF">SAMN05192534_10818</name>
</gene>
<dbReference type="AlphaFoldDB" id="A0A1G8DTG0"/>
<dbReference type="RefSeq" id="WP_245705210.1">
    <property type="nucleotide sequence ID" value="NZ_FNDK01000008.1"/>
</dbReference>
<reference evidence="2 3" key="1">
    <citation type="submission" date="2016-10" db="EMBL/GenBank/DDBJ databases">
        <authorList>
            <person name="de Groot N.N."/>
        </authorList>
    </citation>
    <scope>NUCLEOTIDE SEQUENCE [LARGE SCALE GENOMIC DNA]</scope>
    <source>
        <strain evidence="2 3">DSM 21632</strain>
    </source>
</reference>
<name>A0A1G8DTG0_9BACI</name>
<evidence type="ECO:0000259" key="1">
    <source>
        <dbReference type="Pfam" id="PF00561"/>
    </source>
</evidence>
<evidence type="ECO:0000313" key="2">
    <source>
        <dbReference type="EMBL" id="SDH60888.1"/>
    </source>
</evidence>
<dbReference type="InterPro" id="IPR051321">
    <property type="entry name" value="PHA/PHB_synthase"/>
</dbReference>
<dbReference type="SUPFAM" id="SSF53474">
    <property type="entry name" value="alpha/beta-Hydrolases"/>
    <property type="match status" value="1"/>
</dbReference>
<dbReference type="STRING" id="568899.SAMN05192534_10818"/>
<evidence type="ECO:0000313" key="3">
    <source>
        <dbReference type="Proteomes" id="UP000199163"/>
    </source>
</evidence>
<dbReference type="Pfam" id="PF00561">
    <property type="entry name" value="Abhydrolase_1"/>
    <property type="match status" value="1"/>
</dbReference>
<organism evidence="2 3">
    <name type="scientific">Alteribacillus persepolensis</name>
    <dbReference type="NCBI Taxonomy" id="568899"/>
    <lineage>
        <taxon>Bacteria</taxon>
        <taxon>Bacillati</taxon>
        <taxon>Bacillota</taxon>
        <taxon>Bacilli</taxon>
        <taxon>Bacillales</taxon>
        <taxon>Bacillaceae</taxon>
        <taxon>Alteribacillus</taxon>
    </lineage>
</organism>
<keyword evidence="3" id="KW-1185">Reference proteome</keyword>
<accession>A0A1G8DTG0</accession>
<feature type="domain" description="AB hydrolase-1" evidence="1">
    <location>
        <begin position="77"/>
        <end position="320"/>
    </location>
</feature>
<proteinExistence type="predicted"/>
<dbReference type="Gene3D" id="3.40.50.1820">
    <property type="entry name" value="alpha/beta hydrolase"/>
    <property type="match status" value="1"/>
</dbReference>
<dbReference type="PANTHER" id="PTHR36837">
    <property type="entry name" value="POLY(3-HYDROXYALKANOATE) POLYMERASE SUBUNIT PHAC"/>
    <property type="match status" value="1"/>
</dbReference>
<dbReference type="InterPro" id="IPR029058">
    <property type="entry name" value="AB_hydrolase_fold"/>
</dbReference>
<dbReference type="Proteomes" id="UP000199163">
    <property type="component" value="Unassembled WGS sequence"/>
</dbReference>
<sequence>MVLRKNENGRLHKVKEVLSQGSPQVGKSPKQAVWKKNKAALWYYQAKQKKYETPLFLVYSLVNRAFILDLAPGMSTVEAFTNAGFDVYLLDFGEPGYEDKDITVDDYVYDYIQTGVKKALHHSKAKDITIIGYCLGGTLAAMYAAVADEPIKNIVLMVAPMDFDYVPVFDQWVQALREGSVSYEEWIDMYGVIPAKLMEKGMRIASYPVYFSHYFSLLERVNDPSYVHKWRRFNYWTESHVPFAGAALKQLIQELVQENSLIRGSLRLRGKKAVLSNITANILVVSTTLDTLVPKAMSQSVVELVSSKDKTFKLAEGGHATLAARSRLPSFLADWLVERSAPV</sequence>
<protein>
    <submittedName>
        <fullName evidence="2">Polyhydroxyalkanoate synthase</fullName>
    </submittedName>
</protein>